<evidence type="ECO:0000259" key="2">
    <source>
        <dbReference type="Pfam" id="PF04892"/>
    </source>
</evidence>
<dbReference type="OrthoDB" id="291892at2"/>
<dbReference type="EMBL" id="PDOF01000003">
    <property type="protein sequence ID" value="PYZ96025.1"/>
    <property type="molecule type" value="Genomic_DNA"/>
</dbReference>
<feature type="transmembrane region" description="Helical" evidence="1">
    <location>
        <begin position="12"/>
        <end position="30"/>
    </location>
</feature>
<comment type="caution">
    <text evidence="3">The sequence shown here is derived from an EMBL/GenBank/DDBJ whole genome shotgun (WGS) entry which is preliminary data.</text>
</comment>
<dbReference type="RefSeq" id="WP_110521302.1">
    <property type="nucleotide sequence ID" value="NZ_PDOF01000003.1"/>
</dbReference>
<dbReference type="Proteomes" id="UP000248066">
    <property type="component" value="Unassembled WGS sequence"/>
</dbReference>
<dbReference type="InterPro" id="IPR006976">
    <property type="entry name" value="VanZ-like"/>
</dbReference>
<reference evidence="3 4" key="1">
    <citation type="submission" date="2017-10" db="EMBL/GenBank/DDBJ databases">
        <title>Bacillus sp. nov., a halophilic bacterium isolated from a Yangshapao Lake.</title>
        <authorList>
            <person name="Wang H."/>
        </authorList>
    </citation>
    <scope>NUCLEOTIDE SEQUENCE [LARGE SCALE GENOMIC DNA]</scope>
    <source>
        <strain evidence="3 4">YSP-3</strain>
    </source>
</reference>
<keyword evidence="1" id="KW-0472">Membrane</keyword>
<evidence type="ECO:0000313" key="4">
    <source>
        <dbReference type="Proteomes" id="UP000248066"/>
    </source>
</evidence>
<keyword evidence="1" id="KW-0812">Transmembrane</keyword>
<proteinExistence type="predicted"/>
<dbReference type="PIRSF" id="PIRSF019083">
    <property type="entry name" value="UCP019083_VanZ"/>
    <property type="match status" value="1"/>
</dbReference>
<gene>
    <name evidence="3" type="ORF">CR205_16775</name>
</gene>
<keyword evidence="4" id="KW-1185">Reference proteome</keyword>
<sequence length="171" mass="19613">MSNWHKNYPNHLLSHYVPFLAWIGMIQYASSMPAGDQSLDSPLSALNLNWVENMFGWVSFYYGTSVVSLETRTTEQFVEFFLRKGAHVLVYLVLAILAYRVARLWIRRIPEAAVAAIAFITAYAAYDEVRHHFHPGRSGMVEDVLLDMAGGAIGILIWVLIERRNKWKRNP</sequence>
<evidence type="ECO:0000313" key="3">
    <source>
        <dbReference type="EMBL" id="PYZ96025.1"/>
    </source>
</evidence>
<feature type="transmembrane region" description="Helical" evidence="1">
    <location>
        <begin position="85"/>
        <end position="102"/>
    </location>
</feature>
<keyword evidence="1" id="KW-1133">Transmembrane helix</keyword>
<feature type="transmembrane region" description="Helical" evidence="1">
    <location>
        <begin position="145"/>
        <end position="161"/>
    </location>
</feature>
<dbReference type="NCBIfam" id="NF037970">
    <property type="entry name" value="vanZ_1"/>
    <property type="match status" value="1"/>
</dbReference>
<feature type="domain" description="VanZ-like" evidence="2">
    <location>
        <begin position="19"/>
        <end position="161"/>
    </location>
</feature>
<name>A0A2W0HFB8_9BACI</name>
<evidence type="ECO:0000256" key="1">
    <source>
        <dbReference type="SAM" id="Phobius"/>
    </source>
</evidence>
<dbReference type="InterPro" id="IPR016747">
    <property type="entry name" value="Phosphotransbutyrylase"/>
</dbReference>
<protein>
    <recommendedName>
        <fullName evidence="2">VanZ-like domain-containing protein</fullName>
    </recommendedName>
</protein>
<dbReference type="AlphaFoldDB" id="A0A2W0HFB8"/>
<feature type="transmembrane region" description="Helical" evidence="1">
    <location>
        <begin position="109"/>
        <end position="125"/>
    </location>
</feature>
<dbReference type="Pfam" id="PF04892">
    <property type="entry name" value="VanZ"/>
    <property type="match status" value="1"/>
</dbReference>
<accession>A0A2W0HFB8</accession>
<organism evidence="3 4">
    <name type="scientific">Alteribacter lacisalsi</name>
    <dbReference type="NCBI Taxonomy" id="2045244"/>
    <lineage>
        <taxon>Bacteria</taxon>
        <taxon>Bacillati</taxon>
        <taxon>Bacillota</taxon>
        <taxon>Bacilli</taxon>
        <taxon>Bacillales</taxon>
        <taxon>Bacillaceae</taxon>
        <taxon>Alteribacter</taxon>
    </lineage>
</organism>